<evidence type="ECO:0000256" key="4">
    <source>
        <dbReference type="ARBA" id="ARBA00022475"/>
    </source>
</evidence>
<dbReference type="GO" id="GO:0015031">
    <property type="term" value="P:protein transport"/>
    <property type="evidence" value="ECO:0007669"/>
    <property type="project" value="InterPro"/>
</dbReference>
<evidence type="ECO:0000256" key="9">
    <source>
        <dbReference type="RuleBase" id="RU365093"/>
    </source>
</evidence>
<comment type="subcellular location">
    <subcellularLocation>
        <location evidence="1 9">Cell inner membrane</location>
        <topology evidence="1 9">Single-pass membrane protein</topology>
    </subcellularLocation>
</comment>
<evidence type="ECO:0000313" key="13">
    <source>
        <dbReference type="Proteomes" id="UP001315686"/>
    </source>
</evidence>
<dbReference type="PANTHER" id="PTHR30386">
    <property type="entry name" value="MEMBRANE FUSION SUBUNIT OF EMRAB-TOLC MULTIDRUG EFFLUX PUMP"/>
    <property type="match status" value="1"/>
</dbReference>
<organism evidence="12 13">
    <name type="scientific">Harenicola maris</name>
    <dbReference type="NCBI Taxonomy" id="2841044"/>
    <lineage>
        <taxon>Bacteria</taxon>
        <taxon>Pseudomonadati</taxon>
        <taxon>Pseudomonadota</taxon>
        <taxon>Alphaproteobacteria</taxon>
        <taxon>Rhodobacterales</taxon>
        <taxon>Paracoccaceae</taxon>
        <taxon>Harenicola</taxon>
    </lineage>
</organism>
<evidence type="ECO:0000256" key="5">
    <source>
        <dbReference type="ARBA" id="ARBA00022519"/>
    </source>
</evidence>
<feature type="domain" description="AprE-like long alpha-helical hairpin" evidence="10">
    <location>
        <begin position="88"/>
        <end position="278"/>
    </location>
</feature>
<name>A0AAP2CPI6_9RHOB</name>
<dbReference type="EMBL" id="JADQAZ010000002">
    <property type="protein sequence ID" value="MBT0957335.1"/>
    <property type="molecule type" value="Genomic_DNA"/>
</dbReference>
<dbReference type="InterPro" id="IPR010129">
    <property type="entry name" value="T1SS_HlyD"/>
</dbReference>
<dbReference type="InterPro" id="IPR058982">
    <property type="entry name" value="Beta-barrel_AprE"/>
</dbReference>
<dbReference type="NCBIfam" id="TIGR01843">
    <property type="entry name" value="type_I_hlyD"/>
    <property type="match status" value="1"/>
</dbReference>
<evidence type="ECO:0000256" key="2">
    <source>
        <dbReference type="ARBA" id="ARBA00009477"/>
    </source>
</evidence>
<proteinExistence type="inferred from homology"/>
<sequence length="432" mass="47538">MSTETFSARRPLLLGFLALLLLVGGFGTWSVFANISGAIIASGQIEVDQNRQVVQHLDGGVVAEVLVGEGDTVTAGDTLIRLDPNVLQSELSIVEGQLFEVMSRAARLRAERDDAAEITFPDALKQLADTRSEVADFMAGQERLFTARIESMAKETDQLTKRKGQIANQIEGIDAQAKALGVQLTLVEAELASQLDLLARGLVPNSQVLTLQRDQAALSGQIGELEATRAETEGRLTELDIELLKLGTSRREEAITQLRDLQYREVEMFERRQSLVDQLDRLDIRAPVSGVIYSLAVNTPRSVVRAAEPVLYLVPQDRPLVIAAKVDPIHVDQVFVGQEVILRFSAFDTRTTPELFGRVMQISADAFVDEQSGAAFYRAEIELSAGEQDKLQGQTIIPGMPVEAFIRTDDRSPLAYLVKPLADYFNKAFRES</sequence>
<keyword evidence="5 9" id="KW-0997">Cell inner membrane</keyword>
<keyword evidence="7" id="KW-1133">Transmembrane helix</keyword>
<dbReference type="RefSeq" id="WP_327793571.1">
    <property type="nucleotide sequence ID" value="NZ_JADQAZ010000002.1"/>
</dbReference>
<evidence type="ECO:0000256" key="6">
    <source>
        <dbReference type="ARBA" id="ARBA00022692"/>
    </source>
</evidence>
<dbReference type="GO" id="GO:0005886">
    <property type="term" value="C:plasma membrane"/>
    <property type="evidence" value="ECO:0007669"/>
    <property type="project" value="UniProtKB-SubCell"/>
</dbReference>
<feature type="domain" description="AprE-like beta-barrel" evidence="11">
    <location>
        <begin position="320"/>
        <end position="408"/>
    </location>
</feature>
<gene>
    <name evidence="12" type="ORF">IV417_08055</name>
</gene>
<dbReference type="InterPro" id="IPR058781">
    <property type="entry name" value="HH_AprE-like"/>
</dbReference>
<keyword evidence="13" id="KW-1185">Reference proteome</keyword>
<reference evidence="12 13" key="1">
    <citation type="journal article" date="2021" name="Arch. Microbiol.">
        <title>Harenicola maris gen. nov., sp. nov. isolated from the Sea of Japan shallow sediments.</title>
        <authorList>
            <person name="Romanenko L.A."/>
            <person name="Kurilenko V.V."/>
            <person name="Chernysheva N.Y."/>
            <person name="Tekutyeva L.A."/>
            <person name="Velansky P.V."/>
            <person name="Svetashev V.I."/>
            <person name="Isaeva M.P."/>
        </authorList>
    </citation>
    <scope>NUCLEOTIDE SEQUENCE [LARGE SCALE GENOMIC DNA]</scope>
    <source>
        <strain evidence="12 13">KMM 3653</strain>
    </source>
</reference>
<evidence type="ECO:0000259" key="10">
    <source>
        <dbReference type="Pfam" id="PF25994"/>
    </source>
</evidence>
<comment type="caution">
    <text evidence="12">The sequence shown here is derived from an EMBL/GenBank/DDBJ whole genome shotgun (WGS) entry which is preliminary data.</text>
</comment>
<dbReference type="Pfam" id="PF25994">
    <property type="entry name" value="HH_AprE"/>
    <property type="match status" value="1"/>
</dbReference>
<evidence type="ECO:0000256" key="7">
    <source>
        <dbReference type="ARBA" id="ARBA00022989"/>
    </source>
</evidence>
<evidence type="ECO:0000313" key="12">
    <source>
        <dbReference type="EMBL" id="MBT0957335.1"/>
    </source>
</evidence>
<comment type="similarity">
    <text evidence="2 9">Belongs to the membrane fusion protein (MFP) (TC 8.A.1) family.</text>
</comment>
<protein>
    <recommendedName>
        <fullName evidence="9">Membrane fusion protein (MFP) family protein</fullName>
    </recommendedName>
</protein>
<evidence type="ECO:0000256" key="8">
    <source>
        <dbReference type="ARBA" id="ARBA00023136"/>
    </source>
</evidence>
<keyword evidence="3 9" id="KW-0813">Transport</keyword>
<dbReference type="AlphaFoldDB" id="A0AAP2CPI6"/>
<dbReference type="Proteomes" id="UP001315686">
    <property type="component" value="Unassembled WGS sequence"/>
</dbReference>
<accession>A0AAP2CPI6</accession>
<evidence type="ECO:0000259" key="11">
    <source>
        <dbReference type="Pfam" id="PF26002"/>
    </source>
</evidence>
<dbReference type="InterPro" id="IPR050739">
    <property type="entry name" value="MFP"/>
</dbReference>
<keyword evidence="8" id="KW-0472">Membrane</keyword>
<evidence type="ECO:0000256" key="1">
    <source>
        <dbReference type="ARBA" id="ARBA00004377"/>
    </source>
</evidence>
<keyword evidence="6" id="KW-0812">Transmembrane</keyword>
<evidence type="ECO:0000256" key="3">
    <source>
        <dbReference type="ARBA" id="ARBA00022448"/>
    </source>
</evidence>
<keyword evidence="4 9" id="KW-1003">Cell membrane</keyword>
<dbReference type="PANTHER" id="PTHR30386:SF17">
    <property type="entry name" value="ALKALINE PROTEASE SECRETION PROTEIN APRE"/>
    <property type="match status" value="1"/>
</dbReference>
<dbReference type="Pfam" id="PF26002">
    <property type="entry name" value="Beta-barrel_AprE"/>
    <property type="match status" value="1"/>
</dbReference>
<dbReference type="PRINTS" id="PR01490">
    <property type="entry name" value="RTXTOXIND"/>
</dbReference>
<dbReference type="Gene3D" id="2.40.30.170">
    <property type="match status" value="1"/>
</dbReference>
<dbReference type="Gene3D" id="2.40.50.100">
    <property type="match status" value="1"/>
</dbReference>